<proteinExistence type="predicted"/>
<evidence type="ECO:0000256" key="2">
    <source>
        <dbReference type="ARBA" id="ARBA00022737"/>
    </source>
</evidence>
<dbReference type="InterPro" id="IPR020472">
    <property type="entry name" value="WD40_PAC1"/>
</dbReference>
<dbReference type="OrthoDB" id="434800at2"/>
<dbReference type="SUPFAM" id="SSF52540">
    <property type="entry name" value="P-loop containing nucleoside triphosphate hydrolases"/>
    <property type="match status" value="1"/>
</dbReference>
<dbReference type="SUPFAM" id="SSF50978">
    <property type="entry name" value="WD40 repeat-like"/>
    <property type="match status" value="3"/>
</dbReference>
<reference evidence="5 6" key="1">
    <citation type="submission" date="2018-03" db="EMBL/GenBank/DDBJ databases">
        <title>The ancient ancestry and fast evolution of plastids.</title>
        <authorList>
            <person name="Moore K.R."/>
            <person name="Magnabosco C."/>
            <person name="Momper L."/>
            <person name="Gold D.A."/>
            <person name="Bosak T."/>
            <person name="Fournier G.P."/>
        </authorList>
    </citation>
    <scope>NUCLEOTIDE SEQUENCE [LARGE SCALE GENOMIC DNA]</scope>
    <source>
        <strain evidence="5 6">CCALA 016</strain>
    </source>
</reference>
<evidence type="ECO:0000313" key="5">
    <source>
        <dbReference type="EMBL" id="PSF37722.1"/>
    </source>
</evidence>
<dbReference type="Gene3D" id="3.40.50.300">
    <property type="entry name" value="P-loop containing nucleotide triphosphate hydrolases"/>
    <property type="match status" value="1"/>
</dbReference>
<dbReference type="SMART" id="SM00320">
    <property type="entry name" value="WD40"/>
    <property type="match status" value="14"/>
</dbReference>
<feature type="repeat" description="WD" evidence="3">
    <location>
        <begin position="642"/>
        <end position="698"/>
    </location>
</feature>
<protein>
    <recommendedName>
        <fullName evidence="4">NB-ARC domain-containing protein</fullName>
    </recommendedName>
</protein>
<dbReference type="PANTHER" id="PTHR22847">
    <property type="entry name" value="WD40 REPEAT PROTEIN"/>
    <property type="match status" value="1"/>
</dbReference>
<feature type="repeat" description="WD" evidence="3">
    <location>
        <begin position="992"/>
        <end position="1033"/>
    </location>
</feature>
<feature type="repeat" description="WD" evidence="3">
    <location>
        <begin position="600"/>
        <end position="641"/>
    </location>
</feature>
<dbReference type="Pfam" id="PF00931">
    <property type="entry name" value="NB-ARC"/>
    <property type="match status" value="1"/>
</dbReference>
<dbReference type="PRINTS" id="PR00320">
    <property type="entry name" value="GPROTEINBRPT"/>
</dbReference>
<sequence length="1192" mass="132712">MNESKQQRQRGVIPTPIGLKKLQEAILALEKEDAFEYRFTQERISEHTGLAIRTIRKVFNREGLVSISTLQTLFSAFNLELVKSDYTKPKLKEETTVSSLPSVSQNRIDWGEAIDVSFFQGRSTELLTLQNWIIKDKCRLVLLLGMGGIGKTALSVKLGLQLTDHFECIIWRSLRNAPTFTTLMSELVECLSDHQEKNGDIRQFIAYLRSMRCLIILDNLETLLQPQGTAGQYRKGYEEYATLLQSVAEIGHSSCIVLTSREKPSEIAALEGSGLETRVLNIKGCPEAAQALLSASGLVGTPEQKQTLADEYGNSPLALKIVANSIKDLFDGDIPTFLAQNTTVFNHIRYLLAQQFDRLSPLEQKISYWLAINRDWTSIPTLIDDITPPVTKKDLLSALESLSWRSFLEHQTSRYTQQPVVMEYVTERLLENAIAEFSQTSSNDLKLLRNHSLYKAQATDTIKEVQQQLFIIPLIQELLNRFGQPYHVQDYLIGLLRELQTSTENNYLAGNLLNLLLYLKTDLSYFDLSNLTIWQTDFRNINLQSVNFTNTNLSKSIFSQAFGTVYAIAFSPNNQQLATGHADGTIKIWQVNTGQLLVTLKAHLSSVWTLAFSPNGEMIASGSFDTSIKLWNLATFTEYHTLYGHQDWVKEIAFSPDGKGLSSPPVGEACTPRQLLASCSNDQTIKIWNSQTGKVIQTFYGHTAPVTTITFHPHNNYVVSGSEDLTLRFWDLSTGECLKILEGHTTAISSVTFSTDGEILASSEEQLIKLWTAESGKCLHTLGNLTLVWSVAFSPDGQLLAGSDGQTLRLWEVKTGKCCQILSGYTSQVWSVAFSPNGQLLAASDNEQVGLWNVQTGERLRSWQGYTACVESYWSLAFDPTGERLVSGDGAGKVRVWDIGTGECLKTFHQPKKTFHAVAFCPDGKTIAGGGDDGKIELWNIEQGITSQSLFGHTETVWTLAFSDDGQFLVSGSSDHTIKLWDIKTGRCLKNLTGHSERILSVNFSPDGAFLASVSGDHTIKLWDIKTGRCLQTFEGHQGWVWCVAFSPDSQKIVSGSGDRTIKLWNINNGNCLATLSDHTKLVWSVMFSPDGQSLLSGSADQSAKLWNLQTLQCQHTFKGQTDFMWVFHYSKNGEILVSGSTGELIHVWNFLTGECLNTLRRPKLYQDMILSLTSGLSQATLLNLQALGAKI</sequence>
<dbReference type="PROSITE" id="PS50294">
    <property type="entry name" value="WD_REPEATS_REGION"/>
    <property type="match status" value="10"/>
</dbReference>
<dbReference type="PROSITE" id="PS00678">
    <property type="entry name" value="WD_REPEATS_1"/>
    <property type="match status" value="9"/>
</dbReference>
<dbReference type="GO" id="GO:0043531">
    <property type="term" value="F:ADP binding"/>
    <property type="evidence" value="ECO:0007669"/>
    <property type="project" value="InterPro"/>
</dbReference>
<dbReference type="CDD" id="cd00200">
    <property type="entry name" value="WD40"/>
    <property type="match status" value="2"/>
</dbReference>
<dbReference type="EMBL" id="PXOH01000007">
    <property type="protein sequence ID" value="PSF37722.1"/>
    <property type="molecule type" value="Genomic_DNA"/>
</dbReference>
<dbReference type="InterPro" id="IPR027417">
    <property type="entry name" value="P-loop_NTPase"/>
</dbReference>
<evidence type="ECO:0000256" key="1">
    <source>
        <dbReference type="ARBA" id="ARBA00022574"/>
    </source>
</evidence>
<feature type="domain" description="NB-ARC" evidence="4">
    <location>
        <begin position="128"/>
        <end position="219"/>
    </location>
</feature>
<organism evidence="5 6">
    <name type="scientific">Aphanothece hegewaldii CCALA 016</name>
    <dbReference type="NCBI Taxonomy" id="2107694"/>
    <lineage>
        <taxon>Bacteria</taxon>
        <taxon>Bacillati</taxon>
        <taxon>Cyanobacteriota</taxon>
        <taxon>Cyanophyceae</taxon>
        <taxon>Oscillatoriophycideae</taxon>
        <taxon>Chroococcales</taxon>
        <taxon>Aphanothecaceae</taxon>
        <taxon>Aphanothece</taxon>
    </lineage>
</organism>
<dbReference type="RefSeq" id="WP_106456586.1">
    <property type="nucleotide sequence ID" value="NZ_PXOH01000007.1"/>
</dbReference>
<dbReference type="Pfam" id="PF00400">
    <property type="entry name" value="WD40"/>
    <property type="match status" value="9"/>
</dbReference>
<feature type="repeat" description="WD" evidence="3">
    <location>
        <begin position="822"/>
        <end position="862"/>
    </location>
</feature>
<feature type="repeat" description="WD" evidence="3">
    <location>
        <begin position="908"/>
        <end position="949"/>
    </location>
</feature>
<keyword evidence="1 3" id="KW-0853">WD repeat</keyword>
<dbReference type="AlphaFoldDB" id="A0A2T1LZ90"/>
<dbReference type="PRINTS" id="PR00364">
    <property type="entry name" value="DISEASERSIST"/>
</dbReference>
<dbReference type="InterPro" id="IPR015943">
    <property type="entry name" value="WD40/YVTN_repeat-like_dom_sf"/>
</dbReference>
<feature type="repeat" description="WD" evidence="3">
    <location>
        <begin position="558"/>
        <end position="599"/>
    </location>
</feature>
<name>A0A2T1LZ90_9CHRO</name>
<dbReference type="InterPro" id="IPR036322">
    <property type="entry name" value="WD40_repeat_dom_sf"/>
</dbReference>
<evidence type="ECO:0000259" key="4">
    <source>
        <dbReference type="Pfam" id="PF00931"/>
    </source>
</evidence>
<feature type="repeat" description="WD" evidence="3">
    <location>
        <begin position="781"/>
        <end position="821"/>
    </location>
</feature>
<reference evidence="5 6" key="2">
    <citation type="submission" date="2018-03" db="EMBL/GenBank/DDBJ databases">
        <authorList>
            <person name="Keele B.F."/>
        </authorList>
    </citation>
    <scope>NUCLEOTIDE SEQUENCE [LARGE SCALE GENOMIC DNA]</scope>
    <source>
        <strain evidence="5 6">CCALA 016</strain>
    </source>
</reference>
<dbReference type="InterPro" id="IPR001646">
    <property type="entry name" value="5peptide_repeat"/>
</dbReference>
<feature type="repeat" description="WD" evidence="3">
    <location>
        <begin position="1076"/>
        <end position="1117"/>
    </location>
</feature>
<dbReference type="PROSITE" id="PS50082">
    <property type="entry name" value="WD_REPEATS_2"/>
    <property type="match status" value="14"/>
</dbReference>
<dbReference type="Proteomes" id="UP000239001">
    <property type="component" value="Unassembled WGS sequence"/>
</dbReference>
<feature type="repeat" description="WD" evidence="3">
    <location>
        <begin position="1034"/>
        <end position="1075"/>
    </location>
</feature>
<dbReference type="SUPFAM" id="SSF141571">
    <property type="entry name" value="Pentapeptide repeat-like"/>
    <property type="match status" value="1"/>
</dbReference>
<feature type="repeat" description="WD" evidence="3">
    <location>
        <begin position="1118"/>
        <end position="1159"/>
    </location>
</feature>
<accession>A0A2T1LZ90</accession>
<dbReference type="Pfam" id="PF00805">
    <property type="entry name" value="Pentapeptide"/>
    <property type="match status" value="1"/>
</dbReference>
<dbReference type="Gene3D" id="2.160.20.80">
    <property type="entry name" value="E3 ubiquitin-protein ligase SopA"/>
    <property type="match status" value="1"/>
</dbReference>
<feature type="repeat" description="WD" evidence="3">
    <location>
        <begin position="875"/>
        <end position="907"/>
    </location>
</feature>
<feature type="repeat" description="WD" evidence="3">
    <location>
        <begin position="699"/>
        <end position="740"/>
    </location>
</feature>
<dbReference type="InterPro" id="IPR002182">
    <property type="entry name" value="NB-ARC"/>
</dbReference>
<feature type="repeat" description="WD" evidence="3">
    <location>
        <begin position="741"/>
        <end position="781"/>
    </location>
</feature>
<dbReference type="Gene3D" id="2.130.10.10">
    <property type="entry name" value="YVTN repeat-like/Quinoprotein amine dehydrogenase"/>
    <property type="match status" value="6"/>
</dbReference>
<keyword evidence="2" id="KW-0677">Repeat</keyword>
<dbReference type="InterPro" id="IPR019775">
    <property type="entry name" value="WD40_repeat_CS"/>
</dbReference>
<evidence type="ECO:0000313" key="6">
    <source>
        <dbReference type="Proteomes" id="UP000239001"/>
    </source>
</evidence>
<dbReference type="Pfam" id="PF25173">
    <property type="entry name" value="Beta-prop_WDR3_1st"/>
    <property type="match status" value="1"/>
</dbReference>
<feature type="repeat" description="WD" evidence="3">
    <location>
        <begin position="950"/>
        <end position="991"/>
    </location>
</feature>
<gene>
    <name evidence="5" type="ORF">C7H19_09240</name>
</gene>
<comment type="caution">
    <text evidence="5">The sequence shown here is derived from an EMBL/GenBank/DDBJ whole genome shotgun (WGS) entry which is preliminary data.</text>
</comment>
<keyword evidence="6" id="KW-1185">Reference proteome</keyword>
<dbReference type="InterPro" id="IPR001680">
    <property type="entry name" value="WD40_rpt"/>
</dbReference>
<dbReference type="PANTHER" id="PTHR22847:SF637">
    <property type="entry name" value="WD REPEAT DOMAIN 5B"/>
    <property type="match status" value="1"/>
</dbReference>
<evidence type="ECO:0000256" key="3">
    <source>
        <dbReference type="PROSITE-ProRule" id="PRU00221"/>
    </source>
</evidence>